<dbReference type="EMBL" id="JAEAOA010002341">
    <property type="protein sequence ID" value="KAK3607772.1"/>
    <property type="molecule type" value="Genomic_DNA"/>
</dbReference>
<comment type="caution">
    <text evidence="2">The sequence shown here is derived from an EMBL/GenBank/DDBJ whole genome shotgun (WGS) entry which is preliminary data.</text>
</comment>
<sequence>MDKMARGGEDKGAYSLVNVGTLTLENATEDPDYPAIVVCQDKISVIDYDACNVRLHRLQDGKLLATSHKLESWPRDLCLINPMEICVIHGDGRIQMMSIDTIDMSCVLRTTRTIHVQRVLDEYHSIVGFKDNLLISGVRQNKIYWCIVSPYDRDVSKIYHICEGYNSSMTTKENMIYISCRAKSPDGGDEMSDTGIYGFEISNPSQCKYTYKHQDLKIPTDITVNEDGYIFACDYGFPCSIHQLSASCKLVSIFTQGIPRNLRAIFWEHGYRRFFVACLWTHDIAQFTLEYNVSHKAPEVLMSEERKQPIIEETKTEIGQGNQIKRSVEETLNKSGIPLTTEEKDFFIKFQQEIGTTLNFSKGTQTLIDVQKSLHATEMFIEQSRPDMKDEWLEYKNQGRLTSKLIDVIYAKERNPELHDKKDGIMAQMKQLNIIGKARTFDEKGVKEEDYFLAPCMLQEESPIEVISPKQDPRIVSTSVLCFVLTESSMLPRIFSELLAAVVGHWPVAKKTGTSENLMFCNCAVYDIDLFHRLILHYRNNVVFARITRMVSDEVENPAPKLWIRVRKFITQNLGNIISRLDPNLKYELCVQSQESHDVSEDIILHFSPPFQEWFLDQEHDPDSPITREHMNHARLNVALVTICGKAMREILLANFDTQYKDIYQAILNKKGNLIPARGKQLLNQHQIQLVYPDPKGQKTGTVDQFDLSLLYTLIRNVSTVPEPTTRWGNDPCDNPRDKSLGASVERIRSYRNSISGHSPDSKMKQREYEDYWQTFYAVLRDIENALGKHEYCSELAKHERQVISVYEA</sequence>
<evidence type="ECO:0000313" key="2">
    <source>
        <dbReference type="EMBL" id="KAK3607772.1"/>
    </source>
</evidence>
<dbReference type="SUPFAM" id="SSF50969">
    <property type="entry name" value="YVTN repeat-like/Quinoprotein amine dehydrogenase"/>
    <property type="match status" value="1"/>
</dbReference>
<reference evidence="2" key="2">
    <citation type="journal article" date="2021" name="Genome Biol. Evol.">
        <title>Developing a high-quality reference genome for a parasitic bivalve with doubly uniparental inheritance (Bivalvia: Unionida).</title>
        <authorList>
            <person name="Smith C.H."/>
        </authorList>
    </citation>
    <scope>NUCLEOTIDE SEQUENCE</scope>
    <source>
        <strain evidence="2">CHS0354</strain>
        <tissue evidence="2">Mantle</tissue>
    </source>
</reference>
<protein>
    <recommendedName>
        <fullName evidence="1">DZIP3-like HEPN domain-containing protein</fullName>
    </recommendedName>
</protein>
<evidence type="ECO:0000259" key="1">
    <source>
        <dbReference type="Pfam" id="PF18738"/>
    </source>
</evidence>
<feature type="domain" description="DZIP3-like HEPN" evidence="1">
    <location>
        <begin position="666"/>
        <end position="786"/>
    </location>
</feature>
<dbReference type="AlphaFoldDB" id="A0AAE0WBS6"/>
<organism evidence="2 3">
    <name type="scientific">Potamilus streckersoni</name>
    <dbReference type="NCBI Taxonomy" id="2493646"/>
    <lineage>
        <taxon>Eukaryota</taxon>
        <taxon>Metazoa</taxon>
        <taxon>Spiralia</taxon>
        <taxon>Lophotrochozoa</taxon>
        <taxon>Mollusca</taxon>
        <taxon>Bivalvia</taxon>
        <taxon>Autobranchia</taxon>
        <taxon>Heteroconchia</taxon>
        <taxon>Palaeoheterodonta</taxon>
        <taxon>Unionida</taxon>
        <taxon>Unionoidea</taxon>
        <taxon>Unionidae</taxon>
        <taxon>Ambleminae</taxon>
        <taxon>Lampsilini</taxon>
        <taxon>Potamilus</taxon>
    </lineage>
</organism>
<dbReference type="Pfam" id="PF18738">
    <property type="entry name" value="HEPN_DZIP3"/>
    <property type="match status" value="1"/>
</dbReference>
<reference evidence="2" key="3">
    <citation type="submission" date="2023-05" db="EMBL/GenBank/DDBJ databases">
        <authorList>
            <person name="Smith C.H."/>
        </authorList>
    </citation>
    <scope>NUCLEOTIDE SEQUENCE</scope>
    <source>
        <strain evidence="2">CHS0354</strain>
        <tissue evidence="2">Mantle</tissue>
    </source>
</reference>
<proteinExistence type="predicted"/>
<dbReference type="Proteomes" id="UP001195483">
    <property type="component" value="Unassembled WGS sequence"/>
</dbReference>
<gene>
    <name evidence="2" type="ORF">CHS0354_040676</name>
</gene>
<name>A0AAE0WBS6_9BIVA</name>
<reference evidence="2" key="1">
    <citation type="journal article" date="2021" name="Genome Biol. Evol.">
        <title>A High-Quality Reference Genome for a Parasitic Bivalve with Doubly Uniparental Inheritance (Bivalvia: Unionida).</title>
        <authorList>
            <person name="Smith C.H."/>
        </authorList>
    </citation>
    <scope>NUCLEOTIDE SEQUENCE</scope>
    <source>
        <strain evidence="2">CHS0354</strain>
    </source>
</reference>
<dbReference type="InterPro" id="IPR041249">
    <property type="entry name" value="HEPN_DZIP3"/>
</dbReference>
<evidence type="ECO:0000313" key="3">
    <source>
        <dbReference type="Proteomes" id="UP001195483"/>
    </source>
</evidence>
<dbReference type="InterPro" id="IPR011044">
    <property type="entry name" value="Quino_amine_DH_bsu"/>
</dbReference>
<accession>A0AAE0WBS6</accession>
<keyword evidence="3" id="KW-1185">Reference proteome</keyword>